<dbReference type="Gene3D" id="1.20.120.450">
    <property type="entry name" value="dinb family like domain"/>
    <property type="match status" value="1"/>
</dbReference>
<gene>
    <name evidence="1" type="ORF">SAMN05421811_11588</name>
</gene>
<name>A0A1I0LD62_9ACTN</name>
<dbReference type="STRING" id="568860.SAMN05421811_11588"/>
<dbReference type="InterPro" id="IPR034660">
    <property type="entry name" value="DinB/YfiT-like"/>
</dbReference>
<dbReference type="OrthoDB" id="4548523at2"/>
<sequence length="170" mass="19324">MSGGEPSRQLSDPRELLEGYLDHYRAEVLRLLEGFPDPEVSRVPSGWTPVAMLKHLASMERRWFVWDHAGEPLDDPDDDRDESGALRTGESFAEVKAFYLAQCERSRQLVAAGRLPDRASRIGRFREEEPPTLGWIMFHVLEEYMRHAGHLDIARELAEADQRAAPGAAR</sequence>
<dbReference type="AlphaFoldDB" id="A0A1I0LD62"/>
<accession>A0A1I0LD62</accession>
<keyword evidence="2" id="KW-1185">Reference proteome</keyword>
<dbReference type="Proteomes" id="UP000199361">
    <property type="component" value="Unassembled WGS sequence"/>
</dbReference>
<evidence type="ECO:0008006" key="3">
    <source>
        <dbReference type="Google" id="ProtNLM"/>
    </source>
</evidence>
<protein>
    <recommendedName>
        <fullName evidence="3">DinB superfamily protein</fullName>
    </recommendedName>
</protein>
<reference evidence="1 2" key="1">
    <citation type="submission" date="2016-10" db="EMBL/GenBank/DDBJ databases">
        <authorList>
            <person name="de Groot N.N."/>
        </authorList>
    </citation>
    <scope>NUCLEOTIDE SEQUENCE [LARGE SCALE GENOMIC DNA]</scope>
    <source>
        <strain evidence="1 2">CGMCC 4.5598</strain>
    </source>
</reference>
<dbReference type="InterPro" id="IPR007061">
    <property type="entry name" value="MST-like"/>
</dbReference>
<proteinExistence type="predicted"/>
<dbReference type="EMBL" id="FOHX01000015">
    <property type="protein sequence ID" value="SEU38066.1"/>
    <property type="molecule type" value="Genomic_DNA"/>
</dbReference>
<dbReference type="SUPFAM" id="SSF109854">
    <property type="entry name" value="DinB/YfiT-like putative metalloenzymes"/>
    <property type="match status" value="1"/>
</dbReference>
<organism evidence="1 2">
    <name type="scientific">Nonomuraea wenchangensis</name>
    <dbReference type="NCBI Taxonomy" id="568860"/>
    <lineage>
        <taxon>Bacteria</taxon>
        <taxon>Bacillati</taxon>
        <taxon>Actinomycetota</taxon>
        <taxon>Actinomycetes</taxon>
        <taxon>Streptosporangiales</taxon>
        <taxon>Streptosporangiaceae</taxon>
        <taxon>Nonomuraea</taxon>
    </lineage>
</organism>
<dbReference type="Pfam" id="PF04978">
    <property type="entry name" value="MST"/>
    <property type="match status" value="1"/>
</dbReference>
<evidence type="ECO:0000313" key="1">
    <source>
        <dbReference type="EMBL" id="SEU38066.1"/>
    </source>
</evidence>
<evidence type="ECO:0000313" key="2">
    <source>
        <dbReference type="Proteomes" id="UP000199361"/>
    </source>
</evidence>
<dbReference type="RefSeq" id="WP_091090236.1">
    <property type="nucleotide sequence ID" value="NZ_FOHX01000015.1"/>
</dbReference>